<protein>
    <recommendedName>
        <fullName evidence="1 2">Peroxin/Ferlin domain-containing protein</fullName>
    </recommendedName>
</protein>
<dbReference type="AlphaFoldDB" id="A0A8S1HRF9"/>
<organism evidence="3 4">
    <name type="scientific">Caenorhabditis auriculariae</name>
    <dbReference type="NCBI Taxonomy" id="2777116"/>
    <lineage>
        <taxon>Eukaryota</taxon>
        <taxon>Metazoa</taxon>
        <taxon>Ecdysozoa</taxon>
        <taxon>Nematoda</taxon>
        <taxon>Chromadorea</taxon>
        <taxon>Rhabditida</taxon>
        <taxon>Rhabditina</taxon>
        <taxon>Rhabditomorpha</taxon>
        <taxon>Rhabditoidea</taxon>
        <taxon>Rhabditidae</taxon>
        <taxon>Peloderinae</taxon>
        <taxon>Caenorhabditis</taxon>
    </lineage>
</organism>
<proteinExistence type="predicted"/>
<evidence type="ECO:0000313" key="3">
    <source>
        <dbReference type="EMBL" id="CAD6198727.1"/>
    </source>
</evidence>
<dbReference type="SMART" id="SM00694">
    <property type="entry name" value="DysFC"/>
    <property type="match status" value="2"/>
</dbReference>
<dbReference type="EMBL" id="CAJGYM010000136">
    <property type="protein sequence ID" value="CAD6198727.1"/>
    <property type="molecule type" value="Genomic_DNA"/>
</dbReference>
<feature type="domain" description="Peroxin/Ferlin" evidence="2">
    <location>
        <begin position="714"/>
        <end position="744"/>
    </location>
</feature>
<comment type="caution">
    <text evidence="3">The sequence shown here is derived from an EMBL/GenBank/DDBJ whole genome shotgun (WGS) entry which is preliminary data.</text>
</comment>
<dbReference type="InterPro" id="IPR006624">
    <property type="entry name" value="Beta-propeller_rpt_TECPR"/>
</dbReference>
<dbReference type="Proteomes" id="UP000835052">
    <property type="component" value="Unassembled WGS sequence"/>
</dbReference>
<evidence type="ECO:0000259" key="1">
    <source>
        <dbReference type="SMART" id="SM00693"/>
    </source>
</evidence>
<dbReference type="Pfam" id="PF06462">
    <property type="entry name" value="Hyd_WA"/>
    <property type="match status" value="2"/>
</dbReference>
<feature type="domain" description="Peroxin/Ferlin" evidence="2">
    <location>
        <begin position="139"/>
        <end position="173"/>
    </location>
</feature>
<dbReference type="InterPro" id="IPR051513">
    <property type="entry name" value="Tectonin_beta-prop"/>
</dbReference>
<dbReference type="OrthoDB" id="72441at2759"/>
<dbReference type="SMART" id="SM00693">
    <property type="entry name" value="DysFN"/>
    <property type="match status" value="2"/>
</dbReference>
<gene>
    <name evidence="3" type="ORF">CAUJ_LOCUS14633</name>
</gene>
<reference evidence="3" key="1">
    <citation type="submission" date="2020-10" db="EMBL/GenBank/DDBJ databases">
        <authorList>
            <person name="Kikuchi T."/>
        </authorList>
    </citation>
    <scope>NUCLEOTIDE SEQUENCE</scope>
    <source>
        <strain evidence="3">NKZ352</strain>
    </source>
</reference>
<feature type="domain" description="Peroxin/Ferlin" evidence="1">
    <location>
        <begin position="642"/>
        <end position="705"/>
    </location>
</feature>
<keyword evidence="4" id="KW-1185">Reference proteome</keyword>
<sequence>MEGYIWMVSAAGVPHRCPAIEDPKCASEVEWQALPCSSSSIRTLVATSSAAYAIDQHGKVLVLVLPSHVAIRQKVQLFANQRWYPLLRWMRPLPTDRGRFSDEAGETATNPSNFEVSPGWSWEEPWAVHRDSRRFDKEGWEYAFGFDGPKWANSCGRSHFVRRKLLKRHMRYTFTDQWVEMSDPTSSRLFVELSVCGLPGGENLLFALADDGIIYRRTGLKASRPEGDIWCALPKIQIKGFEVDDVTLIACSPVVPTLIATSWDGKLYYRTGISKSLPSGLTWLPMATPKDLPVTSIAIGTSALWCVTADGKVWMSRLETNNLKTEQHLGKIRLDSFQELSRGVCRLSLMASDQLLCVSNEDEKILIRSGISDNEPSGKSFERLVARTDQSDEKWMSVYAGACKLQTVPDYWTNAQTLQLKKEMIEFKKAEWRIQILDLLKTANERSWRAMKDVKAQVGVEDETNSEEIDVKRFRCQLRTATDAFKSASVVVTKDSVEINVEEKLTARIVHADILSALPSFSTFADEATRDNCHVALEDIIRAQLASSLRDRQGQCLWSTTANGVIQYHCLAELTSVQDGIENHVPIEKTKRLTVKGHFEKVEVGAQRCVWAVCKTGSVYALSSDFDPLDKEDGQSFGGKIVDEVILEIYEYQKWALFRGFVTFQSKTKGIGPWMDATTGFPVPRLYSSLRSRDWSWVDAHWNCEVEANPADEGWLYSNDIALFFDSDQGKVRRRKWTRRARFECRGPWVRVDAPPTGDVQVGKAGNFKSLFNTQHLIPNIKNRAFCLRVALTRDGHVLLRNGVCRRSPQGTSWSQIRTEDPMRCVAIGEADFLWAIGKDCRLMLLNLKNTDDFSRSEWEECSVQPQGLVQLLQTSRLAKIGLACPGDKVYLQVCDKLLRIDTEKGTVSEPYLLDNLRQVAADSRNRVWLLGELLTRVGDWFVAPYPDGLRTIIKIRKAERIPNRSMIRISAF</sequence>
<dbReference type="SMART" id="SM00706">
    <property type="entry name" value="TECPR"/>
    <property type="match status" value="7"/>
</dbReference>
<dbReference type="PANTHER" id="PTHR23250:SF1">
    <property type="entry name" value="TECTONIN BETA-PROPELLER REPEAT-CONTAINING PROTEIN 1"/>
    <property type="match status" value="1"/>
</dbReference>
<dbReference type="InterPro" id="IPR006614">
    <property type="entry name" value="Peroxin/Ferlin"/>
</dbReference>
<name>A0A8S1HRF9_9PELO</name>
<dbReference type="GO" id="GO:0016020">
    <property type="term" value="C:membrane"/>
    <property type="evidence" value="ECO:0007669"/>
    <property type="project" value="InterPro"/>
</dbReference>
<evidence type="ECO:0000259" key="2">
    <source>
        <dbReference type="SMART" id="SM00694"/>
    </source>
</evidence>
<evidence type="ECO:0000313" key="4">
    <source>
        <dbReference type="Proteomes" id="UP000835052"/>
    </source>
</evidence>
<feature type="domain" description="Peroxin/Ferlin" evidence="1">
    <location>
        <begin position="70"/>
        <end position="129"/>
    </location>
</feature>
<dbReference type="PANTHER" id="PTHR23250">
    <property type="entry name" value="DYSFERLIN-RELATED"/>
    <property type="match status" value="1"/>
</dbReference>
<accession>A0A8S1HRF9</accession>